<dbReference type="FunFam" id="2.60.260.20:FF:000005">
    <property type="entry name" value="Chaperone protein dnaJ 1, mitochondrial"/>
    <property type="match status" value="1"/>
</dbReference>
<proteinExistence type="inferred from homology"/>
<evidence type="ECO:0000256" key="7">
    <source>
        <dbReference type="SAM" id="MobiDB-lite"/>
    </source>
</evidence>
<evidence type="ECO:0000259" key="10">
    <source>
        <dbReference type="PROSITE" id="PS51188"/>
    </source>
</evidence>
<gene>
    <name evidence="11" type="ORF">CPEL01642_LOCUS14149</name>
</gene>
<dbReference type="HAMAP" id="MF_01152">
    <property type="entry name" value="DnaJ"/>
    <property type="match status" value="1"/>
</dbReference>
<dbReference type="Pfam" id="PF00684">
    <property type="entry name" value="DnaJ_CXXCXGXG"/>
    <property type="match status" value="1"/>
</dbReference>
<dbReference type="GO" id="GO:0051082">
    <property type="term" value="F:unfolded protein binding"/>
    <property type="evidence" value="ECO:0007669"/>
    <property type="project" value="InterPro"/>
</dbReference>
<evidence type="ECO:0000256" key="1">
    <source>
        <dbReference type="ARBA" id="ARBA00022723"/>
    </source>
</evidence>
<dbReference type="Pfam" id="PF00226">
    <property type="entry name" value="DnaJ"/>
    <property type="match status" value="1"/>
</dbReference>
<dbReference type="Pfam" id="PF01556">
    <property type="entry name" value="DnaJ_C"/>
    <property type="match status" value="1"/>
</dbReference>
<dbReference type="InterPro" id="IPR008971">
    <property type="entry name" value="HSP40/DnaJ_pept-bd"/>
</dbReference>
<reference evidence="11" key="1">
    <citation type="submission" date="2021-01" db="EMBL/GenBank/DDBJ databases">
        <authorList>
            <person name="Corre E."/>
            <person name="Pelletier E."/>
            <person name="Niang G."/>
            <person name="Scheremetjew M."/>
            <person name="Finn R."/>
            <person name="Kale V."/>
            <person name="Holt S."/>
            <person name="Cochrane G."/>
            <person name="Meng A."/>
            <person name="Brown T."/>
            <person name="Cohen L."/>
        </authorList>
    </citation>
    <scope>NUCLEOTIDE SEQUENCE</scope>
    <source>
        <strain evidence="11">PLY182g</strain>
    </source>
</reference>
<feature type="region of interest" description="Disordered" evidence="7">
    <location>
        <begin position="24"/>
        <end position="67"/>
    </location>
</feature>
<protein>
    <submittedName>
        <fullName evidence="11">Uncharacterized protein</fullName>
    </submittedName>
</protein>
<dbReference type="GO" id="GO:0008270">
    <property type="term" value="F:zinc ion binding"/>
    <property type="evidence" value="ECO:0007669"/>
    <property type="project" value="UniProtKB-KW"/>
</dbReference>
<evidence type="ECO:0000256" key="5">
    <source>
        <dbReference type="ARBA" id="ARBA00023186"/>
    </source>
</evidence>
<evidence type="ECO:0000313" key="11">
    <source>
        <dbReference type="EMBL" id="CAD8610771.1"/>
    </source>
</evidence>
<feature type="chain" id="PRO_5030822983" evidence="8">
    <location>
        <begin position="26"/>
        <end position="435"/>
    </location>
</feature>
<dbReference type="GO" id="GO:0005524">
    <property type="term" value="F:ATP binding"/>
    <property type="evidence" value="ECO:0007669"/>
    <property type="project" value="InterPro"/>
</dbReference>
<dbReference type="InterPro" id="IPR001623">
    <property type="entry name" value="DnaJ_domain"/>
</dbReference>
<dbReference type="PROSITE" id="PS51188">
    <property type="entry name" value="ZF_CR"/>
    <property type="match status" value="1"/>
</dbReference>
<dbReference type="InterPro" id="IPR036869">
    <property type="entry name" value="J_dom_sf"/>
</dbReference>
<sequence>MPESRGFRCRCTAAIVAGLLAAASARPRAEPRDSSASHAARSPPMAFVAPRSSSWPRGPRHAAVSTGQPARVAGASIRMEADLYATLGIARGASEKDIKNAYRQAARKYHPDVNPSEDAKAKFQTINEAYSVLSDQEMRQRYDQFGMAGVKGMGGGPGGPGMQDFDLGDIFESFFGGAGGAQGGPRRRSGPMPGEDLRFDLEIDFQTALFGGQKKIRINQLVTCDTCSGSGVAPGASVKTCSTCGGKGVVVQVVNTILGRMQQQSRCPTCGGTGTVVEKYCGSCDGKGVLKRSKKLNVNIPPGVQDGNRLRIRGEGDAGPKGGPSGDLYVFLKVEADPRFRREGMDIYADTSVSYIDAILGSVLRIPTVDGEVDLNLPAGTQPGTTLRIEGKGAPKLNNANMRGSHFVKVKVEIPKRISNAERDLVLKLKEADGK</sequence>
<keyword evidence="8" id="KW-0732">Signal</keyword>
<keyword evidence="5" id="KW-0143">Chaperone</keyword>
<evidence type="ECO:0000256" key="2">
    <source>
        <dbReference type="ARBA" id="ARBA00022737"/>
    </source>
</evidence>
<dbReference type="SUPFAM" id="SSF49493">
    <property type="entry name" value="HSP40/DnaJ peptide-binding domain"/>
    <property type="match status" value="2"/>
</dbReference>
<dbReference type="AlphaFoldDB" id="A0A7S0LGZ5"/>
<dbReference type="Gene3D" id="1.10.287.110">
    <property type="entry name" value="DnaJ domain"/>
    <property type="match status" value="1"/>
</dbReference>
<keyword evidence="3 6" id="KW-0863">Zinc-finger</keyword>
<dbReference type="GO" id="GO:0031072">
    <property type="term" value="F:heat shock protein binding"/>
    <property type="evidence" value="ECO:0007669"/>
    <property type="project" value="InterPro"/>
</dbReference>
<dbReference type="InterPro" id="IPR002939">
    <property type="entry name" value="DnaJ_C"/>
</dbReference>
<evidence type="ECO:0000256" key="3">
    <source>
        <dbReference type="ARBA" id="ARBA00022771"/>
    </source>
</evidence>
<name>A0A7S0LGZ5_9EUKA</name>
<dbReference type="FunFam" id="2.10.230.10:FF:000002">
    <property type="entry name" value="Molecular chaperone DnaJ"/>
    <property type="match status" value="1"/>
</dbReference>
<dbReference type="NCBIfam" id="TIGR02349">
    <property type="entry name" value="DnaJ_bact"/>
    <property type="match status" value="1"/>
</dbReference>
<dbReference type="NCBIfam" id="NF008035">
    <property type="entry name" value="PRK10767.1"/>
    <property type="match status" value="1"/>
</dbReference>
<feature type="domain" description="J" evidence="9">
    <location>
        <begin position="82"/>
        <end position="146"/>
    </location>
</feature>
<keyword evidence="4 6" id="KW-0862">Zinc</keyword>
<dbReference type="SMART" id="SM00271">
    <property type="entry name" value="DnaJ"/>
    <property type="match status" value="1"/>
</dbReference>
<dbReference type="Gene3D" id="2.60.260.20">
    <property type="entry name" value="Urease metallochaperone UreE, N-terminal domain"/>
    <property type="match status" value="2"/>
</dbReference>
<dbReference type="SUPFAM" id="SSF57938">
    <property type="entry name" value="DnaJ/Hsp40 cysteine-rich domain"/>
    <property type="match status" value="1"/>
</dbReference>
<dbReference type="EMBL" id="HBEY01029829">
    <property type="protein sequence ID" value="CAD8610771.1"/>
    <property type="molecule type" value="Transcribed_RNA"/>
</dbReference>
<dbReference type="InterPro" id="IPR036410">
    <property type="entry name" value="HSP_DnaJ_Cys-rich_dom_sf"/>
</dbReference>
<dbReference type="PROSITE" id="PS50076">
    <property type="entry name" value="DNAJ_2"/>
    <property type="match status" value="1"/>
</dbReference>
<keyword evidence="2" id="KW-0677">Repeat</keyword>
<dbReference type="GO" id="GO:0009408">
    <property type="term" value="P:response to heat"/>
    <property type="evidence" value="ECO:0007669"/>
    <property type="project" value="InterPro"/>
</dbReference>
<evidence type="ECO:0000256" key="4">
    <source>
        <dbReference type="ARBA" id="ARBA00022833"/>
    </source>
</evidence>
<dbReference type="CDD" id="cd10719">
    <property type="entry name" value="DnaJ_zf"/>
    <property type="match status" value="1"/>
</dbReference>
<evidence type="ECO:0000259" key="9">
    <source>
        <dbReference type="PROSITE" id="PS50076"/>
    </source>
</evidence>
<dbReference type="PANTHER" id="PTHR43096:SF10">
    <property type="entry name" value="CHAPERONE PROTEIN DNAJ A6, CHLOROPLASTIC"/>
    <property type="match status" value="1"/>
</dbReference>
<dbReference type="GO" id="GO:0005737">
    <property type="term" value="C:cytoplasm"/>
    <property type="evidence" value="ECO:0007669"/>
    <property type="project" value="TreeGrafter"/>
</dbReference>
<dbReference type="InterPro" id="IPR001305">
    <property type="entry name" value="HSP_DnaJ_Cys-rich_dom"/>
</dbReference>
<organism evidence="11">
    <name type="scientific">Coccolithus braarudii</name>
    <dbReference type="NCBI Taxonomy" id="221442"/>
    <lineage>
        <taxon>Eukaryota</taxon>
        <taxon>Haptista</taxon>
        <taxon>Haptophyta</taxon>
        <taxon>Prymnesiophyceae</taxon>
        <taxon>Coccolithales</taxon>
        <taxon>Coccolithaceae</taxon>
        <taxon>Coccolithus</taxon>
    </lineage>
</organism>
<dbReference type="CDD" id="cd06257">
    <property type="entry name" value="DnaJ"/>
    <property type="match status" value="1"/>
</dbReference>
<evidence type="ECO:0000256" key="8">
    <source>
        <dbReference type="SAM" id="SignalP"/>
    </source>
</evidence>
<feature type="domain" description="CR-type" evidence="10">
    <location>
        <begin position="211"/>
        <end position="293"/>
    </location>
</feature>
<dbReference type="SUPFAM" id="SSF46565">
    <property type="entry name" value="Chaperone J-domain"/>
    <property type="match status" value="1"/>
</dbReference>
<feature type="zinc finger region" description="CR-type" evidence="6">
    <location>
        <begin position="211"/>
        <end position="293"/>
    </location>
</feature>
<dbReference type="InterPro" id="IPR018253">
    <property type="entry name" value="DnaJ_domain_CS"/>
</dbReference>
<dbReference type="InterPro" id="IPR012724">
    <property type="entry name" value="DnaJ"/>
</dbReference>
<dbReference type="Gene3D" id="2.10.230.10">
    <property type="entry name" value="Heat shock protein DnaJ, cysteine-rich domain"/>
    <property type="match status" value="1"/>
</dbReference>
<evidence type="ECO:0000256" key="6">
    <source>
        <dbReference type="PROSITE-ProRule" id="PRU00546"/>
    </source>
</evidence>
<dbReference type="GO" id="GO:0042026">
    <property type="term" value="P:protein refolding"/>
    <property type="evidence" value="ECO:0007669"/>
    <property type="project" value="TreeGrafter"/>
</dbReference>
<accession>A0A7S0LGZ5</accession>
<feature type="signal peptide" evidence="8">
    <location>
        <begin position="1"/>
        <end position="25"/>
    </location>
</feature>
<dbReference type="PANTHER" id="PTHR43096">
    <property type="entry name" value="DNAJ HOMOLOG 1, MITOCHONDRIAL-RELATED"/>
    <property type="match status" value="1"/>
</dbReference>
<dbReference type="PROSITE" id="PS00636">
    <property type="entry name" value="DNAJ_1"/>
    <property type="match status" value="1"/>
</dbReference>
<dbReference type="PRINTS" id="PR00625">
    <property type="entry name" value="JDOMAIN"/>
</dbReference>
<keyword evidence="1 6" id="KW-0479">Metal-binding</keyword>
<dbReference type="CDD" id="cd10747">
    <property type="entry name" value="DnaJ_C"/>
    <property type="match status" value="1"/>
</dbReference>